<dbReference type="InterPro" id="IPR018620">
    <property type="entry name" value="Ubiquitin3-bd_protein_But2_C"/>
</dbReference>
<dbReference type="Pfam" id="PF09792">
    <property type="entry name" value="But2"/>
    <property type="match status" value="1"/>
</dbReference>
<dbReference type="Proteomes" id="UP001362999">
    <property type="component" value="Unassembled WGS sequence"/>
</dbReference>
<accession>A0AAW0DH74</accession>
<keyword evidence="2" id="KW-1133">Transmembrane helix</keyword>
<evidence type="ECO:0000313" key="5">
    <source>
        <dbReference type="Proteomes" id="UP001362999"/>
    </source>
</evidence>
<dbReference type="EMBL" id="JAWWNJ010000008">
    <property type="protein sequence ID" value="KAK7050726.1"/>
    <property type="molecule type" value="Genomic_DNA"/>
</dbReference>
<keyword evidence="2" id="KW-0812">Transmembrane</keyword>
<evidence type="ECO:0000256" key="2">
    <source>
        <dbReference type="SAM" id="Phobius"/>
    </source>
</evidence>
<comment type="caution">
    <text evidence="4">The sequence shown here is derived from an EMBL/GenBank/DDBJ whole genome shotgun (WGS) entry which is preliminary data.</text>
</comment>
<feature type="transmembrane region" description="Helical" evidence="2">
    <location>
        <begin position="48"/>
        <end position="72"/>
    </location>
</feature>
<evidence type="ECO:0000259" key="3">
    <source>
        <dbReference type="Pfam" id="PF09792"/>
    </source>
</evidence>
<evidence type="ECO:0000256" key="1">
    <source>
        <dbReference type="SAM" id="MobiDB-lite"/>
    </source>
</evidence>
<evidence type="ECO:0000313" key="4">
    <source>
        <dbReference type="EMBL" id="KAK7050726.1"/>
    </source>
</evidence>
<sequence length="298" mass="33397">MSNSPLLRDGVYANDELEDDPILARVDVCDCHVNHSNSKHRPSKSETCLLLLSILACIASLLYTLLNFSLLLNLNLNLSVSNDIKYLDVVLETPNSYYGLQNAYRDPTAPPPPPIHNPAFFAGHINASAPSTVLFKHNPQFTDFGTIYTTDRRFIANPQISTIFQFRVQDWGMEKCNITLSLSPSPLSSHGHSTHSHTRSPASPSPSTPRGKVDIWRLDLNKKLPPSTLSWNTRPRRSSLLTSWDLTAKQRYETPEFKCASGEIITFELACEESCEVDFNQPREGFVTNLFLMQSSSL</sequence>
<keyword evidence="2" id="KW-0472">Membrane</keyword>
<feature type="domain" description="Ubiquitin 3 binding protein But2 C-terminal" evidence="3">
    <location>
        <begin position="154"/>
        <end position="281"/>
    </location>
</feature>
<organism evidence="4 5">
    <name type="scientific">Favolaschia claudopus</name>
    <dbReference type="NCBI Taxonomy" id="2862362"/>
    <lineage>
        <taxon>Eukaryota</taxon>
        <taxon>Fungi</taxon>
        <taxon>Dikarya</taxon>
        <taxon>Basidiomycota</taxon>
        <taxon>Agaricomycotina</taxon>
        <taxon>Agaricomycetes</taxon>
        <taxon>Agaricomycetidae</taxon>
        <taxon>Agaricales</taxon>
        <taxon>Marasmiineae</taxon>
        <taxon>Mycenaceae</taxon>
        <taxon>Favolaschia</taxon>
    </lineage>
</organism>
<feature type="region of interest" description="Disordered" evidence="1">
    <location>
        <begin position="187"/>
        <end position="211"/>
    </location>
</feature>
<protein>
    <recommendedName>
        <fullName evidence="3">Ubiquitin 3 binding protein But2 C-terminal domain-containing protein</fullName>
    </recommendedName>
</protein>
<reference evidence="4 5" key="1">
    <citation type="journal article" date="2024" name="J Genomics">
        <title>Draft genome sequencing and assembly of Favolaschia claudopus CIRM-BRFM 2984 isolated from oak limbs.</title>
        <authorList>
            <person name="Navarro D."/>
            <person name="Drula E."/>
            <person name="Chaduli D."/>
            <person name="Cazenave R."/>
            <person name="Ahrendt S."/>
            <person name="Wang J."/>
            <person name="Lipzen A."/>
            <person name="Daum C."/>
            <person name="Barry K."/>
            <person name="Grigoriev I.V."/>
            <person name="Favel A."/>
            <person name="Rosso M.N."/>
            <person name="Martin F."/>
        </authorList>
    </citation>
    <scope>NUCLEOTIDE SEQUENCE [LARGE SCALE GENOMIC DNA]</scope>
    <source>
        <strain evidence="4 5">CIRM-BRFM 2984</strain>
    </source>
</reference>
<dbReference type="AlphaFoldDB" id="A0AAW0DH74"/>
<name>A0AAW0DH74_9AGAR</name>
<proteinExistence type="predicted"/>
<keyword evidence="5" id="KW-1185">Reference proteome</keyword>
<gene>
    <name evidence="4" type="ORF">R3P38DRAFT_2866602</name>
</gene>